<dbReference type="RefSeq" id="WP_052539772.1">
    <property type="nucleotide sequence ID" value="NZ_CP006842.1"/>
</dbReference>
<reference evidence="6 7" key="1">
    <citation type="journal article" date="2015" name="Int. J. Syst. Evol. Microbiol.">
        <title>Revisiting Corynebacterium glyciniphilum (ex Kubota et al., 1972) sp. nov., nom. rev., isolated from putrefied banana.</title>
        <authorList>
            <person name="Al-Dilaimi A."/>
            <person name="Bednarz H."/>
            <person name="Lomker A."/>
            <person name="Niehaus K."/>
            <person name="Kalinowski J."/>
            <person name="Ruckert C."/>
        </authorList>
    </citation>
    <scope>NUCLEOTIDE SEQUENCE [LARGE SCALE GENOMIC DNA]</scope>
    <source>
        <strain evidence="6">AJ 3170</strain>
    </source>
</reference>
<evidence type="ECO:0000313" key="7">
    <source>
        <dbReference type="Proteomes" id="UP000023703"/>
    </source>
</evidence>
<keyword evidence="4" id="KW-1133">Transmembrane helix</keyword>
<dbReference type="HOGENOM" id="CLU_782362_0_0_11"/>
<dbReference type="Proteomes" id="UP000023703">
    <property type="component" value="Chromosome"/>
</dbReference>
<dbReference type="STRING" id="1404245.CGLY_06305"/>
<dbReference type="OrthoDB" id="5241784at2"/>
<proteinExistence type="predicted"/>
<dbReference type="GO" id="GO:0046983">
    <property type="term" value="F:protein dimerization activity"/>
    <property type="evidence" value="ECO:0007669"/>
    <property type="project" value="InterPro"/>
</dbReference>
<dbReference type="PANTHER" id="PTHR24421">
    <property type="entry name" value="NITRATE/NITRITE SENSOR PROTEIN NARX-RELATED"/>
    <property type="match status" value="1"/>
</dbReference>
<feature type="transmembrane region" description="Helical" evidence="4">
    <location>
        <begin position="55"/>
        <end position="73"/>
    </location>
</feature>
<evidence type="ECO:0000313" key="6">
    <source>
        <dbReference type="EMBL" id="AHW63709.1"/>
    </source>
</evidence>
<sequence length="354" mass="37248">MARTRRARSVLLSVGVTVALGIVNATNWSSLIAVAPSLVLTAILMLRLGEEPNRALLTVATGVGVGTLLWSALSESNPVGSAGIAAALAVAIDSKSSRPGIWGVVGFCTIVAVSALVFTTGSPNALGTLLKLTVVAGVWMVAIIDNGAEARLLTLFEQAKDNERELSVLNERRRFAADLHDIQGHSLHAIKLKAAVAARVRTTDPERTDRELEAIQGLAADSIRTARALAEDTHLMTFTSELSSVTGLMTAAGIETTVHRPADTPDASHDALLARVLREATTNILRHSRAEQVSVSVMRSMLTVTNDGARGLPSPGSFRGLAALRRALQTQGGDLELEYRDGTVVLTATAGGDR</sequence>
<dbReference type="InterPro" id="IPR050482">
    <property type="entry name" value="Sensor_HK_TwoCompSys"/>
</dbReference>
<keyword evidence="4" id="KW-0812">Transmembrane</keyword>
<accession>X5DR17</accession>
<dbReference type="Pfam" id="PF07730">
    <property type="entry name" value="HisKA_3"/>
    <property type="match status" value="1"/>
</dbReference>
<dbReference type="InterPro" id="IPR036890">
    <property type="entry name" value="HATPase_C_sf"/>
</dbReference>
<gene>
    <name evidence="6" type="ORF">CGLY_06305</name>
</gene>
<evidence type="ECO:0000259" key="5">
    <source>
        <dbReference type="Pfam" id="PF07730"/>
    </source>
</evidence>
<dbReference type="Gene3D" id="3.30.565.10">
    <property type="entry name" value="Histidine kinase-like ATPase, C-terminal domain"/>
    <property type="match status" value="1"/>
</dbReference>
<evidence type="ECO:0000256" key="2">
    <source>
        <dbReference type="ARBA" id="ARBA00022777"/>
    </source>
</evidence>
<dbReference type="KEGG" id="cgy:CGLY_06305"/>
<evidence type="ECO:0000256" key="4">
    <source>
        <dbReference type="SAM" id="Phobius"/>
    </source>
</evidence>
<evidence type="ECO:0000256" key="3">
    <source>
        <dbReference type="ARBA" id="ARBA00023012"/>
    </source>
</evidence>
<keyword evidence="1" id="KW-0808">Transferase</keyword>
<evidence type="ECO:0000256" key="1">
    <source>
        <dbReference type="ARBA" id="ARBA00022679"/>
    </source>
</evidence>
<dbReference type="Gene3D" id="1.20.5.1930">
    <property type="match status" value="1"/>
</dbReference>
<dbReference type="AlphaFoldDB" id="X5DR17"/>
<dbReference type="EMBL" id="CP006842">
    <property type="protein sequence ID" value="AHW63709.1"/>
    <property type="molecule type" value="Genomic_DNA"/>
</dbReference>
<dbReference type="InterPro" id="IPR011712">
    <property type="entry name" value="Sig_transdc_His_kin_sub3_dim/P"/>
</dbReference>
<name>X5DR17_9CORY</name>
<keyword evidence="4" id="KW-0472">Membrane</keyword>
<keyword evidence="7" id="KW-1185">Reference proteome</keyword>
<keyword evidence="2 6" id="KW-0418">Kinase</keyword>
<organism evidence="6 7">
    <name type="scientific">Corynebacterium glyciniphilum AJ 3170</name>
    <dbReference type="NCBI Taxonomy" id="1404245"/>
    <lineage>
        <taxon>Bacteria</taxon>
        <taxon>Bacillati</taxon>
        <taxon>Actinomycetota</taxon>
        <taxon>Actinomycetes</taxon>
        <taxon>Mycobacteriales</taxon>
        <taxon>Corynebacteriaceae</taxon>
        <taxon>Corynebacterium</taxon>
    </lineage>
</organism>
<keyword evidence="3" id="KW-0902">Two-component regulatory system</keyword>
<protein>
    <submittedName>
        <fullName evidence="6">Putative two-component system, sensory histidine kinase</fullName>
    </submittedName>
</protein>
<feature type="transmembrane region" description="Helical" evidence="4">
    <location>
        <begin position="101"/>
        <end position="119"/>
    </location>
</feature>
<feature type="domain" description="Signal transduction histidine kinase subgroup 3 dimerisation and phosphoacceptor" evidence="5">
    <location>
        <begin position="171"/>
        <end position="232"/>
    </location>
</feature>
<feature type="transmembrane region" description="Helical" evidence="4">
    <location>
        <begin position="125"/>
        <end position="144"/>
    </location>
</feature>
<feature type="transmembrane region" description="Helical" evidence="4">
    <location>
        <begin position="31"/>
        <end position="48"/>
    </location>
</feature>
<dbReference type="GO" id="GO:0016020">
    <property type="term" value="C:membrane"/>
    <property type="evidence" value="ECO:0007669"/>
    <property type="project" value="InterPro"/>
</dbReference>
<dbReference type="GO" id="GO:0000155">
    <property type="term" value="F:phosphorelay sensor kinase activity"/>
    <property type="evidence" value="ECO:0007669"/>
    <property type="project" value="InterPro"/>
</dbReference>
<dbReference type="eggNOG" id="COG4585">
    <property type="taxonomic scope" value="Bacteria"/>
</dbReference>